<dbReference type="GO" id="GO:0008270">
    <property type="term" value="F:zinc ion binding"/>
    <property type="evidence" value="ECO:0007669"/>
    <property type="project" value="InterPro"/>
</dbReference>
<dbReference type="SMART" id="SM00906">
    <property type="entry name" value="Fungal_trans"/>
    <property type="match status" value="1"/>
</dbReference>
<dbReference type="InterPro" id="IPR001138">
    <property type="entry name" value="Zn2Cys6_DnaBD"/>
</dbReference>
<evidence type="ECO:0000259" key="7">
    <source>
        <dbReference type="PROSITE" id="PS00463"/>
    </source>
</evidence>
<dbReference type="Proteomes" id="UP000054466">
    <property type="component" value="Unassembled WGS sequence"/>
</dbReference>
<dbReference type="CDD" id="cd12148">
    <property type="entry name" value="fungal_TF_MHR"/>
    <property type="match status" value="1"/>
</dbReference>
<dbReference type="GeneID" id="27346742"/>
<gene>
    <name evidence="8" type="ORF">PV07_07548</name>
</gene>
<dbReference type="RefSeq" id="XP_016248063.1">
    <property type="nucleotide sequence ID" value="XM_016394644.1"/>
</dbReference>
<evidence type="ECO:0000313" key="9">
    <source>
        <dbReference type="Proteomes" id="UP000054466"/>
    </source>
</evidence>
<dbReference type="OrthoDB" id="3364175at2759"/>
<dbReference type="GO" id="GO:0003677">
    <property type="term" value="F:DNA binding"/>
    <property type="evidence" value="ECO:0007669"/>
    <property type="project" value="UniProtKB-KW"/>
</dbReference>
<dbReference type="EMBL" id="KN847043">
    <property type="protein sequence ID" value="KIW27847.1"/>
    <property type="molecule type" value="Genomic_DNA"/>
</dbReference>
<name>A0A0D2ARV8_9EURO</name>
<feature type="region of interest" description="Disordered" evidence="6">
    <location>
        <begin position="256"/>
        <end position="279"/>
    </location>
</feature>
<evidence type="ECO:0000256" key="3">
    <source>
        <dbReference type="ARBA" id="ARBA00023125"/>
    </source>
</evidence>
<dbReference type="GO" id="GO:0000981">
    <property type="term" value="F:DNA-binding transcription factor activity, RNA polymerase II-specific"/>
    <property type="evidence" value="ECO:0007669"/>
    <property type="project" value="InterPro"/>
</dbReference>
<dbReference type="Pfam" id="PF04082">
    <property type="entry name" value="Fungal_trans"/>
    <property type="match status" value="1"/>
</dbReference>
<feature type="region of interest" description="Disordered" evidence="6">
    <location>
        <begin position="773"/>
        <end position="805"/>
    </location>
</feature>
<reference evidence="8 9" key="1">
    <citation type="submission" date="2015-01" db="EMBL/GenBank/DDBJ databases">
        <title>The Genome Sequence of Cladophialophora immunda CBS83496.</title>
        <authorList>
            <consortium name="The Broad Institute Genomics Platform"/>
            <person name="Cuomo C."/>
            <person name="de Hoog S."/>
            <person name="Gorbushina A."/>
            <person name="Stielow B."/>
            <person name="Teixiera M."/>
            <person name="Abouelleil A."/>
            <person name="Chapman S.B."/>
            <person name="Priest M."/>
            <person name="Young S.K."/>
            <person name="Wortman J."/>
            <person name="Nusbaum C."/>
            <person name="Birren B."/>
        </authorList>
    </citation>
    <scope>NUCLEOTIDE SEQUENCE [LARGE SCALE GENOMIC DNA]</scope>
    <source>
        <strain evidence="8 9">CBS 83496</strain>
    </source>
</reference>
<evidence type="ECO:0000256" key="6">
    <source>
        <dbReference type="SAM" id="MobiDB-lite"/>
    </source>
</evidence>
<evidence type="ECO:0000256" key="4">
    <source>
        <dbReference type="ARBA" id="ARBA00023163"/>
    </source>
</evidence>
<protein>
    <recommendedName>
        <fullName evidence="7">Zn(2)-C6 fungal-type domain-containing protein</fullName>
    </recommendedName>
</protein>
<organism evidence="8 9">
    <name type="scientific">Cladophialophora immunda</name>
    <dbReference type="NCBI Taxonomy" id="569365"/>
    <lineage>
        <taxon>Eukaryota</taxon>
        <taxon>Fungi</taxon>
        <taxon>Dikarya</taxon>
        <taxon>Ascomycota</taxon>
        <taxon>Pezizomycotina</taxon>
        <taxon>Eurotiomycetes</taxon>
        <taxon>Chaetothyriomycetidae</taxon>
        <taxon>Chaetothyriales</taxon>
        <taxon>Herpotrichiellaceae</taxon>
        <taxon>Cladophialophora</taxon>
    </lineage>
</organism>
<keyword evidence="2" id="KW-0805">Transcription regulation</keyword>
<sequence>MEWTTSPSFVSSANPRRIPPDLRKRAVISCDRCKKRRRKCVRLPSASTCELCRENAVPCVTTIPRKRPSAAQPFPVNEDRPSRQLLMEQLLDRLFPEVAVADANELANLADCLEKSHVQIHFARDKMSVTANGSTVQCGLASLTSAPVLQDQPSCVSQSDRRSFAATPLDLGPMPGTSPTSSRGGNCCERILQNSSGTLCYFGPSSSMAFVTQLREHLISTAIQNLEKLQPKQRRLRQKFVADNYCCTMEEPSTAKITQAPAAQRHGDSPQSSPEDVDDVSLDANAFRSPSSHGSQRLVDVLPARDEVEQLVELFFVHVHPNMTLFHRPLFQSALERLWTSDLDSQDVGWLTCCLLVLAFGCKYLASTPTGKTTPGPRDVRKLQQTLVEMALGHVARLIQCATLQSVQALALLALYLNTTHQRNASWIMMGCSIRMAVSLGMHRSDKILQQKSVLSTAVDRELRKRVWWSLYIYEQYNSALFGRPSAIDELETTSDLPTDSFLDEGYHRPPGLITHDTYLARIVDRIRKSQASQGRRVGCIGPDGGPGLSEHQTADRHLHDLDTWYEELPQFLRFDAANQRHIYPSHFRQLVTLQLRYQHARLLLTRPFYLRLVQTRSSTSEGGGLEADPGTRYGDVCVAAALDSWRLAQHLWERGQFNGDIGLDGVFLYQCGMVLALACLDTRQRWDVDVAAPGSRDRKVFYHAIEGVLAMLHDIPPDNPMSRMVQIADDFCSIVRSMKSEPAAASGSNDPIIQDPRGDRQASALLQCASGQSSNSAGMAQGHEDQTRSFQAAESPNRLDGSLAWAGPSPSLAAGLGEVNPVAREDELQASAWNMDGTQLIDSMLDWDLSQVFGFEGGGSMNNPFLV</sequence>
<dbReference type="HOGENOM" id="CLU_359020_0_0_1"/>
<dbReference type="PROSITE" id="PS00463">
    <property type="entry name" value="ZN2_CY6_FUNGAL_1"/>
    <property type="match status" value="1"/>
</dbReference>
<evidence type="ECO:0000256" key="2">
    <source>
        <dbReference type="ARBA" id="ARBA00023015"/>
    </source>
</evidence>
<evidence type="ECO:0000313" key="8">
    <source>
        <dbReference type="EMBL" id="KIW27847.1"/>
    </source>
</evidence>
<feature type="region of interest" description="Disordered" evidence="6">
    <location>
        <begin position="166"/>
        <end position="185"/>
    </location>
</feature>
<keyword evidence="3" id="KW-0238">DNA-binding</keyword>
<evidence type="ECO:0000256" key="5">
    <source>
        <dbReference type="ARBA" id="ARBA00023242"/>
    </source>
</evidence>
<keyword evidence="5" id="KW-0539">Nucleus</keyword>
<keyword evidence="9" id="KW-1185">Reference proteome</keyword>
<accession>A0A0D2ARV8</accession>
<keyword evidence="4" id="KW-0804">Transcription</keyword>
<proteinExistence type="predicted"/>
<keyword evidence="1" id="KW-0479">Metal-binding</keyword>
<dbReference type="InterPro" id="IPR007219">
    <property type="entry name" value="XnlR_reg_dom"/>
</dbReference>
<dbReference type="SUPFAM" id="SSF57701">
    <property type="entry name" value="Zn2/Cys6 DNA-binding domain"/>
    <property type="match status" value="1"/>
</dbReference>
<dbReference type="PANTHER" id="PTHR47424">
    <property type="entry name" value="REGULATORY PROTEIN GAL4"/>
    <property type="match status" value="1"/>
</dbReference>
<feature type="domain" description="Zn(2)-C6 fungal-type" evidence="7">
    <location>
        <begin position="29"/>
        <end position="59"/>
    </location>
</feature>
<dbReference type="PANTHER" id="PTHR47424:SF6">
    <property type="entry name" value="PROLINE UTILIZATION TRANS-ACTIVATOR"/>
    <property type="match status" value="1"/>
</dbReference>
<evidence type="ECO:0000256" key="1">
    <source>
        <dbReference type="ARBA" id="ARBA00022723"/>
    </source>
</evidence>
<dbReference type="InterPro" id="IPR051127">
    <property type="entry name" value="Fungal_SecMet_Regulators"/>
</dbReference>
<dbReference type="AlphaFoldDB" id="A0A0D2ARV8"/>
<dbReference type="GO" id="GO:0006351">
    <property type="term" value="P:DNA-templated transcription"/>
    <property type="evidence" value="ECO:0007669"/>
    <property type="project" value="InterPro"/>
</dbReference>
<dbReference type="CDD" id="cd00067">
    <property type="entry name" value="GAL4"/>
    <property type="match status" value="1"/>
</dbReference>
<dbReference type="InterPro" id="IPR036864">
    <property type="entry name" value="Zn2-C6_fun-type_DNA-bd_sf"/>
</dbReference>
<dbReference type="VEuPathDB" id="FungiDB:PV07_07548"/>